<evidence type="ECO:0000313" key="3">
    <source>
        <dbReference type="Proteomes" id="UP001597327"/>
    </source>
</evidence>
<dbReference type="RefSeq" id="WP_149893009.1">
    <property type="nucleotide sequence ID" value="NZ_JBHUFA010000004.1"/>
</dbReference>
<proteinExistence type="predicted"/>
<dbReference type="Proteomes" id="UP001597327">
    <property type="component" value="Unassembled WGS sequence"/>
</dbReference>
<reference evidence="3" key="1">
    <citation type="journal article" date="2019" name="Int. J. Syst. Evol. Microbiol.">
        <title>The Global Catalogue of Microorganisms (GCM) 10K type strain sequencing project: providing services to taxonomists for standard genome sequencing and annotation.</title>
        <authorList>
            <consortium name="The Broad Institute Genomics Platform"/>
            <consortium name="The Broad Institute Genome Sequencing Center for Infectious Disease"/>
            <person name="Wu L."/>
            <person name="Ma J."/>
        </authorList>
    </citation>
    <scope>NUCLEOTIDE SEQUENCE [LARGE SCALE GENOMIC DNA]</scope>
    <source>
        <strain evidence="3">JCM 3369</strain>
    </source>
</reference>
<dbReference type="SMART" id="SM00460">
    <property type="entry name" value="TGc"/>
    <property type="match status" value="1"/>
</dbReference>
<protein>
    <submittedName>
        <fullName evidence="2">Transglutaminase domain-containing protein</fullName>
    </submittedName>
</protein>
<name>A0ABW4JZB8_9HYPH</name>
<dbReference type="PANTHER" id="PTHR33490">
    <property type="entry name" value="BLR5614 PROTEIN-RELATED"/>
    <property type="match status" value="1"/>
</dbReference>
<evidence type="ECO:0000313" key="2">
    <source>
        <dbReference type="EMBL" id="MFD1696081.1"/>
    </source>
</evidence>
<gene>
    <name evidence="2" type="ORF">ACFSC7_11190</name>
</gene>
<dbReference type="InterPro" id="IPR038765">
    <property type="entry name" value="Papain-like_cys_pep_sf"/>
</dbReference>
<evidence type="ECO:0000259" key="1">
    <source>
        <dbReference type="SMART" id="SM00460"/>
    </source>
</evidence>
<dbReference type="InterPro" id="IPR002931">
    <property type="entry name" value="Transglutaminase-like"/>
</dbReference>
<dbReference type="EMBL" id="JBHUFA010000004">
    <property type="protein sequence ID" value="MFD1696081.1"/>
    <property type="molecule type" value="Genomic_DNA"/>
</dbReference>
<accession>A0ABW4JZB8</accession>
<comment type="caution">
    <text evidence="2">The sequence shown here is derived from an EMBL/GenBank/DDBJ whole genome shotgun (WGS) entry which is preliminary data.</text>
</comment>
<dbReference type="Pfam" id="PF01841">
    <property type="entry name" value="Transglut_core"/>
    <property type="match status" value="1"/>
</dbReference>
<dbReference type="Gene3D" id="3.10.620.30">
    <property type="match status" value="1"/>
</dbReference>
<dbReference type="SUPFAM" id="SSF54001">
    <property type="entry name" value="Cysteine proteinases"/>
    <property type="match status" value="1"/>
</dbReference>
<keyword evidence="3" id="KW-1185">Reference proteome</keyword>
<dbReference type="InterPro" id="IPR013589">
    <property type="entry name" value="Bac_transglu_N"/>
</dbReference>
<dbReference type="PANTHER" id="PTHR33490:SF7">
    <property type="entry name" value="BLR2979 PROTEIN"/>
    <property type="match status" value="1"/>
</dbReference>
<sequence length="294" mass="32445">MLYDITLSIRYDYVVPADSGRQILRLAPRHLPGVQHVHAHHLAVEPDADERYEQVDFFGNRQCDVVFHSPHSHLCYRLAARVERYGGGPSLDFSPALDRLASELSAIRQMDGDQPIHFLGPSQRVPADPVFRDYAAGCLRPGMSVQQAVLAIGAALNRDMTFDAEATDVSTPVRHAFDQRKGVCQDFSHMMIACLRSLGIPAGYVSGFLRTLPPEGKERLEGADAMHAWVRAWCGQEAGWVEYDPTNALMVDQDHIVVAYGRDYSDVAPVKGVLRSSGSQATSHAVDVIPLKNV</sequence>
<dbReference type="Pfam" id="PF08379">
    <property type="entry name" value="Bact_transglu_N"/>
    <property type="match status" value="1"/>
</dbReference>
<organism evidence="2 3">
    <name type="scientific">Roseibium aestuarii</name>
    <dbReference type="NCBI Taxonomy" id="2600299"/>
    <lineage>
        <taxon>Bacteria</taxon>
        <taxon>Pseudomonadati</taxon>
        <taxon>Pseudomonadota</taxon>
        <taxon>Alphaproteobacteria</taxon>
        <taxon>Hyphomicrobiales</taxon>
        <taxon>Stappiaceae</taxon>
        <taxon>Roseibium</taxon>
    </lineage>
</organism>
<feature type="domain" description="Transglutaminase-like" evidence="1">
    <location>
        <begin position="176"/>
        <end position="247"/>
    </location>
</feature>